<sequence length="91" mass="10517">MLEVPFQLVAIQWLSFVVYTQVFLFVFYGPTPEDKGDRFLCIRGHWALYCPCEGIQGHKQLFVMLLAVSSFRHPLTGHEMFSVLFTGNQMT</sequence>
<evidence type="ECO:0000256" key="1">
    <source>
        <dbReference type="SAM" id="Phobius"/>
    </source>
</evidence>
<name>A0A974CBC2_XENLA</name>
<feature type="transmembrane region" description="Helical" evidence="1">
    <location>
        <begin position="6"/>
        <end position="28"/>
    </location>
</feature>
<keyword evidence="1" id="KW-0812">Transmembrane</keyword>
<evidence type="ECO:0000313" key="2">
    <source>
        <dbReference type="EMBL" id="OCT69866.1"/>
    </source>
</evidence>
<proteinExistence type="predicted"/>
<protein>
    <submittedName>
        <fullName evidence="2">Uncharacterized protein</fullName>
    </submittedName>
</protein>
<dbReference type="AlphaFoldDB" id="A0A974CBC2"/>
<reference evidence="3" key="1">
    <citation type="journal article" date="2016" name="Nature">
        <title>Genome evolution in the allotetraploid frog Xenopus laevis.</title>
        <authorList>
            <person name="Session A.M."/>
            <person name="Uno Y."/>
            <person name="Kwon T."/>
            <person name="Chapman J.A."/>
            <person name="Toyoda A."/>
            <person name="Takahashi S."/>
            <person name="Fukui A."/>
            <person name="Hikosaka A."/>
            <person name="Suzuki A."/>
            <person name="Kondo M."/>
            <person name="van Heeringen S.J."/>
            <person name="Quigley I."/>
            <person name="Heinz S."/>
            <person name="Ogino H."/>
            <person name="Ochi H."/>
            <person name="Hellsten U."/>
            <person name="Lyons J.B."/>
            <person name="Simakov O."/>
            <person name="Putnam N."/>
            <person name="Stites J."/>
            <person name="Kuroki Y."/>
            <person name="Tanaka T."/>
            <person name="Michiue T."/>
            <person name="Watanabe M."/>
            <person name="Bogdanovic O."/>
            <person name="Lister R."/>
            <person name="Georgiou G."/>
            <person name="Paranjpe S.S."/>
            <person name="van Kruijsbergen I."/>
            <person name="Shu S."/>
            <person name="Carlson J."/>
            <person name="Kinoshita T."/>
            <person name="Ohta Y."/>
            <person name="Mawaribuchi S."/>
            <person name="Jenkins J."/>
            <person name="Grimwood J."/>
            <person name="Schmutz J."/>
            <person name="Mitros T."/>
            <person name="Mozaffari S.V."/>
            <person name="Suzuki Y."/>
            <person name="Haramoto Y."/>
            <person name="Yamamoto T.S."/>
            <person name="Takagi C."/>
            <person name="Heald R."/>
            <person name="Miller K."/>
            <person name="Haudenschild C."/>
            <person name="Kitzman J."/>
            <person name="Nakayama T."/>
            <person name="Izutsu Y."/>
            <person name="Robert J."/>
            <person name="Fortriede J."/>
            <person name="Burns K."/>
            <person name="Lotay V."/>
            <person name="Karimi K."/>
            <person name="Yasuoka Y."/>
            <person name="Dichmann D.S."/>
            <person name="Flajnik M.F."/>
            <person name="Houston D.W."/>
            <person name="Shendure J."/>
            <person name="DuPasquier L."/>
            <person name="Vize P.D."/>
            <person name="Zorn A.M."/>
            <person name="Ito M."/>
            <person name="Marcotte E.M."/>
            <person name="Wallingford J.B."/>
            <person name="Ito Y."/>
            <person name="Asashima M."/>
            <person name="Ueno N."/>
            <person name="Matsuda Y."/>
            <person name="Veenstra G.J."/>
            <person name="Fujiyama A."/>
            <person name="Harland R.M."/>
            <person name="Taira M."/>
            <person name="Rokhsar D.S."/>
        </authorList>
    </citation>
    <scope>NUCLEOTIDE SEQUENCE [LARGE SCALE GENOMIC DNA]</scope>
    <source>
        <strain evidence="3">J</strain>
    </source>
</reference>
<organism evidence="2 3">
    <name type="scientific">Xenopus laevis</name>
    <name type="common">African clawed frog</name>
    <dbReference type="NCBI Taxonomy" id="8355"/>
    <lineage>
        <taxon>Eukaryota</taxon>
        <taxon>Metazoa</taxon>
        <taxon>Chordata</taxon>
        <taxon>Craniata</taxon>
        <taxon>Vertebrata</taxon>
        <taxon>Euteleostomi</taxon>
        <taxon>Amphibia</taxon>
        <taxon>Batrachia</taxon>
        <taxon>Anura</taxon>
        <taxon>Pipoidea</taxon>
        <taxon>Pipidae</taxon>
        <taxon>Xenopodinae</taxon>
        <taxon>Xenopus</taxon>
        <taxon>Xenopus</taxon>
    </lineage>
</organism>
<keyword evidence="1" id="KW-1133">Transmembrane helix</keyword>
<keyword evidence="1" id="KW-0472">Membrane</keyword>
<gene>
    <name evidence="2" type="ORF">XELAEV_18036791mg</name>
</gene>
<dbReference type="EMBL" id="CM004479">
    <property type="protein sequence ID" value="OCT69866.1"/>
    <property type="molecule type" value="Genomic_DNA"/>
</dbReference>
<accession>A0A974CBC2</accession>
<evidence type="ECO:0000313" key="3">
    <source>
        <dbReference type="Proteomes" id="UP000694892"/>
    </source>
</evidence>
<dbReference type="Proteomes" id="UP000694892">
    <property type="component" value="Chromosome 7S"/>
</dbReference>